<dbReference type="EC" id="6.3.4.3" evidence="7"/>
<comment type="catalytic activity">
    <reaction evidence="5 7">
        <text>(6S)-5,6,7,8-tetrahydrofolate + formate + ATP = (6R)-10-formyltetrahydrofolate + ADP + phosphate</text>
        <dbReference type="Rhea" id="RHEA:20221"/>
        <dbReference type="ChEBI" id="CHEBI:15740"/>
        <dbReference type="ChEBI" id="CHEBI:30616"/>
        <dbReference type="ChEBI" id="CHEBI:43474"/>
        <dbReference type="ChEBI" id="CHEBI:57453"/>
        <dbReference type="ChEBI" id="CHEBI:195366"/>
        <dbReference type="ChEBI" id="CHEBI:456216"/>
        <dbReference type="EC" id="6.3.4.3"/>
    </reaction>
</comment>
<evidence type="ECO:0000256" key="5">
    <source>
        <dbReference type="ARBA" id="ARBA00049033"/>
    </source>
</evidence>
<dbReference type="UniPathway" id="UPA00193"/>
<sequence length="545" mass="58706">MQPITTIASHLGIDINDLEPYGKYAAKLSESLWDDIEARDNGKLILVTAMNPTPAGEGKTLTTIGLTQGLNRIGHKAVAALREPSLGPCMGMKGGATGSGAAQIVPSDDINLHFTGDIHAVTSAHNLAAAMLDNHLMQGNALHIDVNRIVWKRVVDMNDRPLRRTVIGLGEGNGVVREDGYMITTASEVMAVLCLAENLQDLKKRLGRMILAYSMTGEPITVDQIGATEAMSVLLRHAVKPNLVQTIEGDPVLIHGGPFANIAHGCSSVRATRYGLKLADYVVTEAGFGADLGAEKFLDIKCRQTGLMPSVVVLVATVKALKYNGGIKKDELTAPNLDALQEGLANLRRHIENLHKYGLPIVVAVNRFATDTEEELHEVISFCRGLSCEVALSEAWAKGGEGARALAEAVAQAAECSRVEEEFRLLYPDNTPLRDKIKIVVREIYRGADIRFTPKASRALSRIEEQFGHELPVCMAKTPYSFSDNPKLLGAPVDFVMDISDVRISAGAGFVVVETGTIMTMPGLPKEPAALRIQLHEDGTVSGLE</sequence>
<dbReference type="EMBL" id="FXAZ01000004">
    <property type="protein sequence ID" value="SMG49468.1"/>
    <property type="molecule type" value="Genomic_DNA"/>
</dbReference>
<dbReference type="GO" id="GO:0004329">
    <property type="term" value="F:formate-tetrahydrofolate ligase activity"/>
    <property type="evidence" value="ECO:0007669"/>
    <property type="project" value="UniProtKB-UniRule"/>
</dbReference>
<gene>
    <name evidence="7" type="primary">fhs</name>
    <name evidence="8" type="ORF">SAMN06295960_3047</name>
</gene>
<dbReference type="Gene3D" id="3.10.410.10">
    <property type="entry name" value="Formyltetrahydrofolate synthetase, domain 3"/>
    <property type="match status" value="1"/>
</dbReference>
<dbReference type="GO" id="GO:0005524">
    <property type="term" value="F:ATP binding"/>
    <property type="evidence" value="ECO:0007669"/>
    <property type="project" value="UniProtKB-UniRule"/>
</dbReference>
<feature type="binding site" evidence="7">
    <location>
        <begin position="53"/>
        <end position="60"/>
    </location>
    <ligand>
        <name>ATP</name>
        <dbReference type="ChEBI" id="CHEBI:30616"/>
    </ligand>
</feature>
<dbReference type="AlphaFoldDB" id="A0A1X7L6G3"/>
<dbReference type="NCBIfam" id="NF010030">
    <property type="entry name" value="PRK13505.1"/>
    <property type="match status" value="1"/>
</dbReference>
<dbReference type="Pfam" id="PF01268">
    <property type="entry name" value="FTHFS"/>
    <property type="match status" value="1"/>
</dbReference>
<evidence type="ECO:0000256" key="4">
    <source>
        <dbReference type="ARBA" id="ARBA00022840"/>
    </source>
</evidence>
<dbReference type="Gene3D" id="3.40.50.300">
    <property type="entry name" value="P-loop containing nucleotide triphosphate hydrolases"/>
    <property type="match status" value="1"/>
</dbReference>
<keyword evidence="1 7" id="KW-0554">One-carbon metabolism</keyword>
<dbReference type="FunFam" id="3.30.1510.10:FF:000001">
    <property type="entry name" value="Formate--tetrahydrofolate ligase"/>
    <property type="match status" value="1"/>
</dbReference>
<dbReference type="SUPFAM" id="SSF52540">
    <property type="entry name" value="P-loop containing nucleoside triphosphate hydrolases"/>
    <property type="match status" value="1"/>
</dbReference>
<evidence type="ECO:0000313" key="8">
    <source>
        <dbReference type="EMBL" id="SMG49468.1"/>
    </source>
</evidence>
<dbReference type="Proteomes" id="UP000193834">
    <property type="component" value="Unassembled WGS sequence"/>
</dbReference>
<evidence type="ECO:0000256" key="2">
    <source>
        <dbReference type="ARBA" id="ARBA00022598"/>
    </source>
</evidence>
<evidence type="ECO:0000256" key="7">
    <source>
        <dbReference type="HAMAP-Rule" id="MF_01543"/>
    </source>
</evidence>
<keyword evidence="2 7" id="KW-0436">Ligase</keyword>
<keyword evidence="9" id="KW-1185">Reference proteome</keyword>
<comment type="pathway">
    <text evidence="7">One-carbon metabolism; tetrahydrofolate interconversion.</text>
</comment>
<dbReference type="GO" id="GO:0035999">
    <property type="term" value="P:tetrahydrofolate interconversion"/>
    <property type="evidence" value="ECO:0007669"/>
    <property type="project" value="UniProtKB-UniRule"/>
</dbReference>
<evidence type="ECO:0000313" key="9">
    <source>
        <dbReference type="Proteomes" id="UP000193834"/>
    </source>
</evidence>
<proteinExistence type="inferred from homology"/>
<evidence type="ECO:0000256" key="3">
    <source>
        <dbReference type="ARBA" id="ARBA00022741"/>
    </source>
</evidence>
<protein>
    <recommendedName>
        <fullName evidence="7">Formate--tetrahydrofolate ligase</fullName>
        <ecNumber evidence="7">6.3.4.3</ecNumber>
    </recommendedName>
    <alternativeName>
        <fullName evidence="7">Formyltetrahydrofolate synthetase</fullName>
        <shortName evidence="7">FHS</shortName>
        <shortName evidence="7">FTHFS</shortName>
    </alternativeName>
</protein>
<keyword evidence="3 7" id="KW-0547">Nucleotide-binding</keyword>
<dbReference type="HAMAP" id="MF_01543">
    <property type="entry name" value="FTHFS"/>
    <property type="match status" value="1"/>
</dbReference>
<dbReference type="InterPro" id="IPR027417">
    <property type="entry name" value="P-loop_NTPase"/>
</dbReference>
<dbReference type="OrthoDB" id="9761733at2"/>
<keyword evidence="4 7" id="KW-0067">ATP-binding</keyword>
<evidence type="ECO:0000256" key="1">
    <source>
        <dbReference type="ARBA" id="ARBA00022563"/>
    </source>
</evidence>
<dbReference type="STRING" id="1852522.SAMN06295960_3047"/>
<dbReference type="InterPro" id="IPR000559">
    <property type="entry name" value="Formate_THF_ligase"/>
</dbReference>
<name>A0A1X7L6G3_9BACL</name>
<evidence type="ECO:0000256" key="6">
    <source>
        <dbReference type="ARBA" id="ARBA00061363"/>
    </source>
</evidence>
<dbReference type="CDD" id="cd00477">
    <property type="entry name" value="FTHFS"/>
    <property type="match status" value="1"/>
</dbReference>
<reference evidence="8 9" key="1">
    <citation type="submission" date="2017-04" db="EMBL/GenBank/DDBJ databases">
        <authorList>
            <person name="Afonso C.L."/>
            <person name="Miller P.J."/>
            <person name="Scott M.A."/>
            <person name="Spackman E."/>
            <person name="Goraichik I."/>
            <person name="Dimitrov K.M."/>
            <person name="Suarez D.L."/>
            <person name="Swayne D.E."/>
        </authorList>
    </citation>
    <scope>NUCLEOTIDE SEQUENCE [LARGE SCALE GENOMIC DNA]</scope>
    <source>
        <strain evidence="8 9">11</strain>
    </source>
</reference>
<accession>A0A1X7L6G3</accession>
<organism evidence="8 9">
    <name type="scientific">Paenibacillus aquistagni</name>
    <dbReference type="NCBI Taxonomy" id="1852522"/>
    <lineage>
        <taxon>Bacteria</taxon>
        <taxon>Bacillati</taxon>
        <taxon>Bacillota</taxon>
        <taxon>Bacilli</taxon>
        <taxon>Bacillales</taxon>
        <taxon>Paenibacillaceae</taxon>
        <taxon>Paenibacillus</taxon>
    </lineage>
</organism>
<comment type="similarity">
    <text evidence="6 7">Belongs to the formate--tetrahydrofolate ligase family.</text>
</comment>
<dbReference type="Gene3D" id="3.30.1510.10">
    <property type="entry name" value="Domain 2, N(10)-formyltetrahydrofolate synthetase"/>
    <property type="match status" value="1"/>
</dbReference>